<organism evidence="9 10">
    <name type="scientific">Candidatus Borkfalkia faecipullorum</name>
    <dbReference type="NCBI Taxonomy" id="2838510"/>
    <lineage>
        <taxon>Bacteria</taxon>
        <taxon>Bacillati</taxon>
        <taxon>Bacillota</taxon>
        <taxon>Clostridia</taxon>
        <taxon>Christensenellales</taxon>
        <taxon>Christensenellaceae</taxon>
        <taxon>Candidatus Borkfalkia</taxon>
    </lineage>
</organism>
<dbReference type="InterPro" id="IPR051393">
    <property type="entry name" value="ABC_transporter_permease"/>
</dbReference>
<feature type="domain" description="ABC transmembrane type-1" evidence="8">
    <location>
        <begin position="129"/>
        <end position="340"/>
    </location>
</feature>
<evidence type="ECO:0000256" key="2">
    <source>
        <dbReference type="ARBA" id="ARBA00022448"/>
    </source>
</evidence>
<evidence type="ECO:0000256" key="4">
    <source>
        <dbReference type="ARBA" id="ARBA00022692"/>
    </source>
</evidence>
<reference evidence="9" key="1">
    <citation type="journal article" date="2021" name="PeerJ">
        <title>Extensive microbial diversity within the chicken gut microbiome revealed by metagenomics and culture.</title>
        <authorList>
            <person name="Gilroy R."/>
            <person name="Ravi A."/>
            <person name="Getino M."/>
            <person name="Pursley I."/>
            <person name="Horton D.L."/>
            <person name="Alikhan N.F."/>
            <person name="Baker D."/>
            <person name="Gharbi K."/>
            <person name="Hall N."/>
            <person name="Watson M."/>
            <person name="Adriaenssens E.M."/>
            <person name="Foster-Nyarko E."/>
            <person name="Jarju S."/>
            <person name="Secka A."/>
            <person name="Antonio M."/>
            <person name="Oren A."/>
            <person name="Chaudhuri R.R."/>
            <person name="La Ragione R."/>
            <person name="Hildebrand F."/>
            <person name="Pallen M.J."/>
        </authorList>
    </citation>
    <scope>NUCLEOTIDE SEQUENCE</scope>
    <source>
        <strain evidence="9">811</strain>
    </source>
</reference>
<name>A0A9D2AFZ1_9FIRM</name>
<dbReference type="Pfam" id="PF00528">
    <property type="entry name" value="BPD_transp_1"/>
    <property type="match status" value="1"/>
</dbReference>
<dbReference type="Gene3D" id="1.10.3720.10">
    <property type="entry name" value="MetI-like"/>
    <property type="match status" value="1"/>
</dbReference>
<evidence type="ECO:0000313" key="10">
    <source>
        <dbReference type="Proteomes" id="UP000824204"/>
    </source>
</evidence>
<feature type="transmembrane region" description="Helical" evidence="7">
    <location>
        <begin position="256"/>
        <end position="280"/>
    </location>
</feature>
<proteinExistence type="inferred from homology"/>
<dbReference type="PANTHER" id="PTHR30193:SF37">
    <property type="entry name" value="INNER MEMBRANE ABC TRANSPORTER PERMEASE PROTEIN YCJO"/>
    <property type="match status" value="1"/>
</dbReference>
<evidence type="ECO:0000256" key="1">
    <source>
        <dbReference type="ARBA" id="ARBA00004651"/>
    </source>
</evidence>
<keyword evidence="3" id="KW-1003">Cell membrane</keyword>
<gene>
    <name evidence="9" type="ORF">H9741_06555</name>
</gene>
<evidence type="ECO:0000313" key="9">
    <source>
        <dbReference type="EMBL" id="HIX08111.1"/>
    </source>
</evidence>
<feature type="transmembrane region" description="Helical" evidence="7">
    <location>
        <begin position="63"/>
        <end position="83"/>
    </location>
</feature>
<dbReference type="PROSITE" id="PS50928">
    <property type="entry name" value="ABC_TM1"/>
    <property type="match status" value="1"/>
</dbReference>
<dbReference type="InterPro" id="IPR000515">
    <property type="entry name" value="MetI-like"/>
</dbReference>
<dbReference type="EMBL" id="DXFX01000082">
    <property type="protein sequence ID" value="HIX08111.1"/>
    <property type="molecule type" value="Genomic_DNA"/>
</dbReference>
<keyword evidence="5 7" id="KW-1133">Transmembrane helix</keyword>
<feature type="transmembrane region" description="Helical" evidence="7">
    <location>
        <begin position="162"/>
        <end position="182"/>
    </location>
</feature>
<comment type="subcellular location">
    <subcellularLocation>
        <location evidence="1 7">Cell membrane</location>
        <topology evidence="1 7">Multi-pass membrane protein</topology>
    </subcellularLocation>
</comment>
<feature type="transmembrane region" description="Helical" evidence="7">
    <location>
        <begin position="210"/>
        <end position="229"/>
    </location>
</feature>
<keyword evidence="2 7" id="KW-0813">Transport</keyword>
<reference evidence="9" key="2">
    <citation type="submission" date="2021-04" db="EMBL/GenBank/DDBJ databases">
        <authorList>
            <person name="Gilroy R."/>
        </authorList>
    </citation>
    <scope>NUCLEOTIDE SEQUENCE</scope>
    <source>
        <strain evidence="9">811</strain>
    </source>
</reference>
<dbReference type="Proteomes" id="UP000824204">
    <property type="component" value="Unassembled WGS sequence"/>
</dbReference>
<dbReference type="AlphaFoldDB" id="A0A9D2AFZ1"/>
<dbReference type="CDD" id="cd06261">
    <property type="entry name" value="TM_PBP2"/>
    <property type="match status" value="1"/>
</dbReference>
<evidence type="ECO:0000256" key="5">
    <source>
        <dbReference type="ARBA" id="ARBA00022989"/>
    </source>
</evidence>
<dbReference type="PANTHER" id="PTHR30193">
    <property type="entry name" value="ABC TRANSPORTER PERMEASE PROTEIN"/>
    <property type="match status" value="1"/>
</dbReference>
<dbReference type="InterPro" id="IPR035906">
    <property type="entry name" value="MetI-like_sf"/>
</dbReference>
<comment type="caution">
    <text evidence="9">The sequence shown here is derived from an EMBL/GenBank/DDBJ whole genome shotgun (WGS) entry which is preliminary data.</text>
</comment>
<evidence type="ECO:0000259" key="8">
    <source>
        <dbReference type="PROSITE" id="PS50928"/>
    </source>
</evidence>
<evidence type="ECO:0000256" key="7">
    <source>
        <dbReference type="RuleBase" id="RU363032"/>
    </source>
</evidence>
<feature type="transmembrane region" description="Helical" evidence="7">
    <location>
        <begin position="319"/>
        <end position="340"/>
    </location>
</feature>
<comment type="similarity">
    <text evidence="7">Belongs to the binding-protein-dependent transport system permease family.</text>
</comment>
<evidence type="ECO:0000256" key="3">
    <source>
        <dbReference type="ARBA" id="ARBA00022475"/>
    </source>
</evidence>
<accession>A0A9D2AFZ1</accession>
<sequence length="352" mass="40218">MDDNEEKRSVTQKIFYPVSWLFGKCRKVLGGALYDVSVRIHQKREERRGTKQKKLSSYKKSELRFLWAIFFWPIVCFFVGYVASNFNSFLLAFQEYDVETNSFHFIGDFRNFTRIFRELKVTPGMSLMVTNSIIYYLFTTVVCGAIGLYVAFMIYKKVPAGNFFVVILFLPAIISNIVWVLIYKYFVEYGLPLVVGDPDMMSLIMDPDTSFLSLLMFGLWIGFGGNLLINTGAMMRVPRDCLEAASLEGCSLWREFWTITFPVIFQTWGVGIICGVITLFSGSPSTYSFFGADAPLETYTFGYYFFMIVVNGKDTELNYPYAAAAGLMFTAVVAPLTYFVKWLFSKGPNVEV</sequence>
<dbReference type="GO" id="GO:0055085">
    <property type="term" value="P:transmembrane transport"/>
    <property type="evidence" value="ECO:0007669"/>
    <property type="project" value="InterPro"/>
</dbReference>
<keyword evidence="6 7" id="KW-0472">Membrane</keyword>
<protein>
    <submittedName>
        <fullName evidence="9">Sugar ABC transporter permease</fullName>
    </submittedName>
</protein>
<feature type="transmembrane region" description="Helical" evidence="7">
    <location>
        <begin position="133"/>
        <end position="155"/>
    </location>
</feature>
<dbReference type="SUPFAM" id="SSF161098">
    <property type="entry name" value="MetI-like"/>
    <property type="match status" value="1"/>
</dbReference>
<dbReference type="GO" id="GO:0005886">
    <property type="term" value="C:plasma membrane"/>
    <property type="evidence" value="ECO:0007669"/>
    <property type="project" value="UniProtKB-SubCell"/>
</dbReference>
<evidence type="ECO:0000256" key="6">
    <source>
        <dbReference type="ARBA" id="ARBA00023136"/>
    </source>
</evidence>
<keyword evidence="4 7" id="KW-0812">Transmembrane</keyword>